<dbReference type="HOGENOM" id="CLU_2264148_0_0_1"/>
<dbReference type="OrthoDB" id="3069111at2759"/>
<reference evidence="2" key="1">
    <citation type="journal article" date="2014" name="Proc. Natl. Acad. Sci. U.S.A.">
        <title>Extensive sampling of basidiomycete genomes demonstrates inadequacy of the white-rot/brown-rot paradigm for wood decay fungi.</title>
        <authorList>
            <person name="Riley R."/>
            <person name="Salamov A.A."/>
            <person name="Brown D.W."/>
            <person name="Nagy L.G."/>
            <person name="Floudas D."/>
            <person name="Held B.W."/>
            <person name="Levasseur A."/>
            <person name="Lombard V."/>
            <person name="Morin E."/>
            <person name="Otillar R."/>
            <person name="Lindquist E.A."/>
            <person name="Sun H."/>
            <person name="LaButti K.M."/>
            <person name="Schmutz J."/>
            <person name="Jabbour D."/>
            <person name="Luo H."/>
            <person name="Baker S.E."/>
            <person name="Pisabarro A.G."/>
            <person name="Walton J.D."/>
            <person name="Blanchette R.A."/>
            <person name="Henrissat B."/>
            <person name="Martin F."/>
            <person name="Cullen D."/>
            <person name="Hibbett D.S."/>
            <person name="Grigoriev I.V."/>
        </authorList>
    </citation>
    <scope>NUCLEOTIDE SEQUENCE [LARGE SCALE GENOMIC DNA]</scope>
    <source>
        <strain evidence="2">MUCL 33604</strain>
    </source>
</reference>
<keyword evidence="2" id="KW-1185">Reference proteome</keyword>
<evidence type="ECO:0000313" key="1">
    <source>
        <dbReference type="EMBL" id="KDQ52133.1"/>
    </source>
</evidence>
<gene>
    <name evidence="1" type="ORF">JAAARDRAFT_198544</name>
</gene>
<protein>
    <submittedName>
        <fullName evidence="1">Uncharacterized protein</fullName>
    </submittedName>
</protein>
<dbReference type="InParanoid" id="A0A067PB28"/>
<sequence length="103" mass="10951">MQEAATGNTKNAQLAAQAGAGEIVCQWCTVFKGLKCCDMVSTAKIDQLTLLENSTYGIVIIDRELMIGNVLTMYEKGGGKNSKPAWVSSSSTISAISYLAVQL</sequence>
<dbReference type="Proteomes" id="UP000027265">
    <property type="component" value="Unassembled WGS sequence"/>
</dbReference>
<dbReference type="AlphaFoldDB" id="A0A067PB28"/>
<dbReference type="STRING" id="933084.A0A067PB28"/>
<dbReference type="EMBL" id="KL197742">
    <property type="protein sequence ID" value="KDQ52133.1"/>
    <property type="molecule type" value="Genomic_DNA"/>
</dbReference>
<name>A0A067PB28_9AGAM</name>
<accession>A0A067PB28</accession>
<evidence type="ECO:0000313" key="2">
    <source>
        <dbReference type="Proteomes" id="UP000027265"/>
    </source>
</evidence>
<organism evidence="1 2">
    <name type="scientific">Jaapia argillacea MUCL 33604</name>
    <dbReference type="NCBI Taxonomy" id="933084"/>
    <lineage>
        <taxon>Eukaryota</taxon>
        <taxon>Fungi</taxon>
        <taxon>Dikarya</taxon>
        <taxon>Basidiomycota</taxon>
        <taxon>Agaricomycotina</taxon>
        <taxon>Agaricomycetes</taxon>
        <taxon>Agaricomycetidae</taxon>
        <taxon>Jaapiales</taxon>
        <taxon>Jaapiaceae</taxon>
        <taxon>Jaapia</taxon>
    </lineage>
</organism>
<proteinExistence type="predicted"/>